<accession>A0AAD5VZZ4</accession>
<dbReference type="GO" id="GO:0016787">
    <property type="term" value="F:hydrolase activity"/>
    <property type="evidence" value="ECO:0007669"/>
    <property type="project" value="UniProtKB-KW"/>
</dbReference>
<dbReference type="SUPFAM" id="SSF55816">
    <property type="entry name" value="5'-nucleotidase (syn. UDP-sugar hydrolase), C-terminal domain"/>
    <property type="match status" value="1"/>
</dbReference>
<dbReference type="Gene3D" id="3.90.780.10">
    <property type="entry name" value="5'-Nucleotidase, C-terminal domain"/>
    <property type="match status" value="1"/>
</dbReference>
<evidence type="ECO:0000256" key="2">
    <source>
        <dbReference type="ARBA" id="ARBA00022729"/>
    </source>
</evidence>
<dbReference type="Gene3D" id="3.60.21.10">
    <property type="match status" value="1"/>
</dbReference>
<evidence type="ECO:0000313" key="6">
    <source>
        <dbReference type="EMBL" id="KAJ3572798.1"/>
    </source>
</evidence>
<dbReference type="InterPro" id="IPR036907">
    <property type="entry name" value="5'-Nucleotdase_C_sf"/>
</dbReference>
<dbReference type="GO" id="GO:0009166">
    <property type="term" value="P:nucleotide catabolic process"/>
    <property type="evidence" value="ECO:0007669"/>
    <property type="project" value="InterPro"/>
</dbReference>
<dbReference type="InterPro" id="IPR029052">
    <property type="entry name" value="Metallo-depent_PP-like"/>
</dbReference>
<comment type="similarity">
    <text evidence="1 3">Belongs to the 5'-nucleotidase family.</text>
</comment>
<keyword evidence="7" id="KW-1185">Reference proteome</keyword>
<name>A0AAD5VZZ4_9AGAR</name>
<dbReference type="Pfam" id="PF02872">
    <property type="entry name" value="5_nucleotid_C"/>
    <property type="match status" value="1"/>
</dbReference>
<dbReference type="SUPFAM" id="SSF56300">
    <property type="entry name" value="Metallo-dependent phosphatases"/>
    <property type="match status" value="1"/>
</dbReference>
<evidence type="ECO:0000256" key="1">
    <source>
        <dbReference type="ARBA" id="ARBA00006654"/>
    </source>
</evidence>
<evidence type="ECO:0000256" key="3">
    <source>
        <dbReference type="RuleBase" id="RU362119"/>
    </source>
</evidence>
<dbReference type="InterPro" id="IPR004843">
    <property type="entry name" value="Calcineurin-like_PHP"/>
</dbReference>
<sequence>MTTIPLLHFNDVYRVSPQKIGHSGDTVDVTQFAALVEKLRGQWRSREDGKKDGLVLFSGDLFSPSVESSVTRGSHMVPVMNEIGVDIALVGNHDFDFGRVDIISLDFQRSPTQRTPGYPQLTSLVKDSTYPWILSNIIDIRTGKTPAFLHPFQVVERCGVRIGVIGLVEQLVSRDWIATISSWPPEFQFRDMVDTGKVLSRSLRDPDGEHRCDIILALTHCRLPNDVQLAKDLLALSSSGRKSQPITNEHGVDLLLGGHDHLYYISRGVGDWDNYDKTQPVLGAEEDGSVLVLKSGTDFRDLSEIALELENTPEGSIRRKLIKNITGKRHTVEPGMESSAGVVEILKNVLSSVNSAMKAPVCRTTTLLDFRSQNIRIAEAAGANWIADVIRHAYDDALCLQSCEGSDGVLICAGTLRGDSTYGPGREFTVHHTHTSRVELVLGVVTLGDILEILPFDDPVVVQELDGETIWAALEASLAPWPRQEGVTWDSGRSPGQRILSIALLKNAEEHDNESGSAERTVVEEPIPREQGGRKYKIVTRDYLAQGHDGFEVLKGKPYLVDHESGDLMSSIVRKYLLGSQFVNKMSRLTAEQRPNNLSKRTNQAIDDVLKGRNSTTHPHGNEEAAGRWKKAIGAVIDRARFKKHCQDALNVSTVEQMSSVESFDGSALRKGLDVDLITHHKIDESLLVIGPEIDGRLKDIGRERL</sequence>
<keyword evidence="3" id="KW-0378">Hydrolase</keyword>
<dbReference type="GO" id="GO:0000166">
    <property type="term" value="F:nucleotide binding"/>
    <property type="evidence" value="ECO:0007669"/>
    <property type="project" value="UniProtKB-KW"/>
</dbReference>
<evidence type="ECO:0008006" key="8">
    <source>
        <dbReference type="Google" id="ProtNLM"/>
    </source>
</evidence>
<dbReference type="InterPro" id="IPR006179">
    <property type="entry name" value="5_nucleotidase/apyrase"/>
</dbReference>
<evidence type="ECO:0000259" key="5">
    <source>
        <dbReference type="Pfam" id="PF02872"/>
    </source>
</evidence>
<dbReference type="PRINTS" id="PR01607">
    <property type="entry name" value="APYRASEFAMLY"/>
</dbReference>
<dbReference type="Proteomes" id="UP001213000">
    <property type="component" value="Unassembled WGS sequence"/>
</dbReference>
<proteinExistence type="inferred from homology"/>
<dbReference type="Pfam" id="PF00149">
    <property type="entry name" value="Metallophos"/>
    <property type="match status" value="1"/>
</dbReference>
<evidence type="ECO:0000313" key="7">
    <source>
        <dbReference type="Proteomes" id="UP001213000"/>
    </source>
</evidence>
<gene>
    <name evidence="6" type="ORF">NP233_g2848</name>
</gene>
<dbReference type="InterPro" id="IPR008334">
    <property type="entry name" value="5'-Nucleotdase_C"/>
</dbReference>
<feature type="domain" description="Calcineurin-like phosphoesterase" evidence="4">
    <location>
        <begin position="19"/>
        <end position="262"/>
    </location>
</feature>
<feature type="domain" description="5'-Nucleotidase C-terminal" evidence="5">
    <location>
        <begin position="364"/>
        <end position="555"/>
    </location>
</feature>
<organism evidence="6 7">
    <name type="scientific">Leucocoprinus birnbaumii</name>
    <dbReference type="NCBI Taxonomy" id="56174"/>
    <lineage>
        <taxon>Eukaryota</taxon>
        <taxon>Fungi</taxon>
        <taxon>Dikarya</taxon>
        <taxon>Basidiomycota</taxon>
        <taxon>Agaricomycotina</taxon>
        <taxon>Agaricomycetes</taxon>
        <taxon>Agaricomycetidae</taxon>
        <taxon>Agaricales</taxon>
        <taxon>Agaricineae</taxon>
        <taxon>Agaricaceae</taxon>
        <taxon>Leucocoprinus</taxon>
    </lineage>
</organism>
<dbReference type="EMBL" id="JANIEX010000127">
    <property type="protein sequence ID" value="KAJ3572798.1"/>
    <property type="molecule type" value="Genomic_DNA"/>
</dbReference>
<comment type="caution">
    <text evidence="6">The sequence shown here is derived from an EMBL/GenBank/DDBJ whole genome shotgun (WGS) entry which is preliminary data.</text>
</comment>
<protein>
    <recommendedName>
        <fullName evidence="8">Metallo-dependent phosphatase</fullName>
    </recommendedName>
</protein>
<reference evidence="6" key="1">
    <citation type="submission" date="2022-07" db="EMBL/GenBank/DDBJ databases">
        <title>Genome Sequence of Leucocoprinus birnbaumii.</title>
        <authorList>
            <person name="Buettner E."/>
        </authorList>
    </citation>
    <scope>NUCLEOTIDE SEQUENCE</scope>
    <source>
        <strain evidence="6">VT141</strain>
    </source>
</reference>
<dbReference type="PANTHER" id="PTHR11575:SF48">
    <property type="entry name" value="5'-NUCLEOTIDASE"/>
    <property type="match status" value="1"/>
</dbReference>
<dbReference type="PANTHER" id="PTHR11575">
    <property type="entry name" value="5'-NUCLEOTIDASE-RELATED"/>
    <property type="match status" value="1"/>
</dbReference>
<keyword evidence="3" id="KW-0547">Nucleotide-binding</keyword>
<evidence type="ECO:0000259" key="4">
    <source>
        <dbReference type="Pfam" id="PF00149"/>
    </source>
</evidence>
<keyword evidence="2" id="KW-0732">Signal</keyword>
<dbReference type="AlphaFoldDB" id="A0AAD5VZZ4"/>